<reference evidence="1 2" key="1">
    <citation type="journal article" date="2012" name="J. Bacteriol.">
        <title>Draft Genome Sequence of Mesorhizobium alhagi CCNWXJ12-2T, a Novel Salt-Resistant Species Isolated from the Desert of Northwestern China.</title>
        <authorList>
            <person name="Zhou M."/>
            <person name="Chen W."/>
            <person name="Chen H."/>
            <person name="Wei G."/>
        </authorList>
    </citation>
    <scope>NUCLEOTIDE SEQUENCE [LARGE SCALE GENOMIC DNA]</scope>
    <source>
        <strain evidence="1 2">CCNWXJ12-2</strain>
    </source>
</reference>
<organism evidence="1 2">
    <name type="scientific">Mesorhizobium alhagi CCNWXJ12-2</name>
    <dbReference type="NCBI Taxonomy" id="1107882"/>
    <lineage>
        <taxon>Bacteria</taxon>
        <taxon>Pseudomonadati</taxon>
        <taxon>Pseudomonadota</taxon>
        <taxon>Alphaproteobacteria</taxon>
        <taxon>Hyphomicrobiales</taxon>
        <taxon>Phyllobacteriaceae</taxon>
        <taxon>Allomesorhizobium</taxon>
    </lineage>
</organism>
<gene>
    <name evidence="1" type="ORF">MAXJ12_33709</name>
</gene>
<keyword evidence="2" id="KW-1185">Reference proteome</keyword>
<dbReference type="Proteomes" id="UP000003250">
    <property type="component" value="Unassembled WGS sequence"/>
</dbReference>
<evidence type="ECO:0000313" key="1">
    <source>
        <dbReference type="EMBL" id="EHK52735.1"/>
    </source>
</evidence>
<dbReference type="OrthoDB" id="9813122at2"/>
<proteinExistence type="predicted"/>
<name>H0I2N6_9HYPH</name>
<evidence type="ECO:0000313" key="2">
    <source>
        <dbReference type="Proteomes" id="UP000003250"/>
    </source>
</evidence>
<dbReference type="AlphaFoldDB" id="H0I2N6"/>
<sequence length="142" mass="15295">MSDEELFRVAAGIAGQALDMQSQNALRAPLSKGAEVLAAAIDADRITLRGAFDAVDYFNGVAKRFVITAICEAVNEDEEGREAEKEGARRVRGHELAPTGWLPPELRCATYSGLGEAPKAIAAQPLYPDFDESEDEDLDEVA</sequence>
<protein>
    <submittedName>
        <fullName evidence="1">Uncharacterized protein</fullName>
    </submittedName>
</protein>
<dbReference type="EMBL" id="AHAM01000303">
    <property type="protein sequence ID" value="EHK52735.1"/>
    <property type="molecule type" value="Genomic_DNA"/>
</dbReference>
<dbReference type="PATRIC" id="fig|1107882.3.peg.6511"/>
<accession>H0I2N6</accession>
<dbReference type="RefSeq" id="WP_008840293.1">
    <property type="nucleotide sequence ID" value="NZ_AHAM01000303.1"/>
</dbReference>